<accession>A0A3B0Y1G3</accession>
<evidence type="ECO:0000256" key="1">
    <source>
        <dbReference type="ARBA" id="ARBA00022578"/>
    </source>
</evidence>
<dbReference type="InterPro" id="IPR001207">
    <property type="entry name" value="Transposase_mutator"/>
</dbReference>
<evidence type="ECO:0000256" key="2">
    <source>
        <dbReference type="ARBA" id="ARBA00023125"/>
    </source>
</evidence>
<organism evidence="4">
    <name type="scientific">hydrothermal vent metagenome</name>
    <dbReference type="NCBI Taxonomy" id="652676"/>
    <lineage>
        <taxon>unclassified sequences</taxon>
        <taxon>metagenomes</taxon>
        <taxon>ecological metagenomes</taxon>
    </lineage>
</organism>
<keyword evidence="3" id="KW-0233">DNA recombination</keyword>
<keyword evidence="2" id="KW-0238">DNA-binding</keyword>
<sequence length="395" mass="46040">MKEKTQETELKLSKSQLQTVINTHLSKQEGLNELYSMLVNGLMLSERNAFLSKEEANKGNGYRQLSKSGIGSKLSLNIPRDRLGVFKPVILGLLNEQEDRVKELCFDLYGKGLTTRQIEDVIENIYGSSYSKSSISRITTDFGALVESWLERSLENYYPVIYIDAIHIKVRRKTVETEAFYVLLGLKEDYTREVLGIVNIPQESASGWQEILEGIKARGVSKVGLFVFDDLTGLDTVVGKVFADSMQQKCILHFQRNLNKHIRKTDRYEFSTELKELFRPDDVFYVQQEATLNLQEFLRKWSKTYPKLKHTINRQNLETVFTYLNFNYKIRRMIYTTNWIERLNKSFRRTLRMRNALPNPQAAITLMGYVAMEMEEGRYSYPLSAFQYDTNFNYN</sequence>
<dbReference type="EMBL" id="UOFJ01000405">
    <property type="protein sequence ID" value="VAW69232.1"/>
    <property type="molecule type" value="Genomic_DNA"/>
</dbReference>
<reference evidence="4" key="1">
    <citation type="submission" date="2018-06" db="EMBL/GenBank/DDBJ databases">
        <authorList>
            <person name="Zhirakovskaya E."/>
        </authorList>
    </citation>
    <scope>NUCLEOTIDE SEQUENCE</scope>
</reference>
<dbReference type="PANTHER" id="PTHR33217:SF8">
    <property type="entry name" value="MUTATOR FAMILY TRANSPOSASE"/>
    <property type="match status" value="1"/>
</dbReference>
<protein>
    <recommendedName>
        <fullName evidence="5">Mutator family transposase</fullName>
    </recommendedName>
</protein>
<dbReference type="AlphaFoldDB" id="A0A3B0Y1G3"/>
<dbReference type="Pfam" id="PF00872">
    <property type="entry name" value="Transposase_mut"/>
    <property type="match status" value="1"/>
</dbReference>
<evidence type="ECO:0000313" key="4">
    <source>
        <dbReference type="EMBL" id="VAW69232.1"/>
    </source>
</evidence>
<keyword evidence="1" id="KW-0815">Transposition</keyword>
<dbReference type="GO" id="GO:0003677">
    <property type="term" value="F:DNA binding"/>
    <property type="evidence" value="ECO:0007669"/>
    <property type="project" value="UniProtKB-KW"/>
</dbReference>
<dbReference type="GO" id="GO:0004803">
    <property type="term" value="F:transposase activity"/>
    <property type="evidence" value="ECO:0007669"/>
    <property type="project" value="InterPro"/>
</dbReference>
<evidence type="ECO:0008006" key="5">
    <source>
        <dbReference type="Google" id="ProtNLM"/>
    </source>
</evidence>
<dbReference type="NCBIfam" id="NF033543">
    <property type="entry name" value="transpos_IS256"/>
    <property type="match status" value="1"/>
</dbReference>
<dbReference type="GO" id="GO:0006313">
    <property type="term" value="P:DNA transposition"/>
    <property type="evidence" value="ECO:0007669"/>
    <property type="project" value="InterPro"/>
</dbReference>
<proteinExistence type="predicted"/>
<evidence type="ECO:0000256" key="3">
    <source>
        <dbReference type="ARBA" id="ARBA00023172"/>
    </source>
</evidence>
<dbReference type="PANTHER" id="PTHR33217">
    <property type="entry name" value="TRANSPOSASE FOR INSERTION SEQUENCE ELEMENT IS1081"/>
    <property type="match status" value="1"/>
</dbReference>
<gene>
    <name evidence="4" type="ORF">MNBD_GAMMA10-3360</name>
</gene>
<name>A0A3B0Y1G3_9ZZZZ</name>